<sequence length="77" mass="8532">MTALRASLGSKGFPLITDTCTAFSGYATFHRAGHDVSRQQDATTSNQEFAMKKALYSLAVLMRFARADKLSAPYIYY</sequence>
<gene>
    <name evidence="1" type="ORF">BHS09_03470</name>
</gene>
<protein>
    <submittedName>
        <fullName evidence="1">Uncharacterized protein</fullName>
    </submittedName>
</protein>
<evidence type="ECO:0000313" key="2">
    <source>
        <dbReference type="Proteomes" id="UP000320179"/>
    </source>
</evidence>
<dbReference type="EMBL" id="CP017174">
    <property type="protein sequence ID" value="QDE66133.1"/>
    <property type="molecule type" value="Genomic_DNA"/>
</dbReference>
<evidence type="ECO:0000313" key="1">
    <source>
        <dbReference type="EMBL" id="QDE66133.1"/>
    </source>
</evidence>
<accession>A0AAE6FVJ8</accession>
<reference evidence="1 2" key="1">
    <citation type="journal article" date="2019" name="Science">
        <title>Social genes are selection hotspots in kin groups of a soil microbe.</title>
        <authorList>
            <person name="Wielgoss S."/>
            <person name="Wolfensberger R."/>
            <person name="Sun L."/>
            <person name="Fiegna F."/>
            <person name="Velicer G.J."/>
        </authorList>
    </citation>
    <scope>NUCLEOTIDE SEQUENCE [LARGE SCALE GENOMIC DNA]</scope>
    <source>
        <strain evidence="1 2">MC3.5.9c15</strain>
    </source>
</reference>
<dbReference type="AlphaFoldDB" id="A0AAE6FVJ8"/>
<name>A0AAE6FVJ8_MYXXA</name>
<proteinExistence type="predicted"/>
<dbReference type="Proteomes" id="UP000320179">
    <property type="component" value="Chromosome"/>
</dbReference>
<dbReference type="NCBIfam" id="NF038373">
    <property type="entry name" value="cittilin_RiPP"/>
    <property type="match status" value="1"/>
</dbReference>
<organism evidence="1 2">
    <name type="scientific">Myxococcus xanthus</name>
    <dbReference type="NCBI Taxonomy" id="34"/>
    <lineage>
        <taxon>Bacteria</taxon>
        <taxon>Pseudomonadati</taxon>
        <taxon>Myxococcota</taxon>
        <taxon>Myxococcia</taxon>
        <taxon>Myxococcales</taxon>
        <taxon>Cystobacterineae</taxon>
        <taxon>Myxococcaceae</taxon>
        <taxon>Myxococcus</taxon>
    </lineage>
</organism>